<dbReference type="InterPro" id="IPR012349">
    <property type="entry name" value="Split_barrel_FMN-bd"/>
</dbReference>
<dbReference type="GO" id="GO:0016646">
    <property type="term" value="F:oxidoreductase activity, acting on the CH-NH group of donors, NAD or NADP as acceptor"/>
    <property type="evidence" value="ECO:0007669"/>
    <property type="project" value="UniProtKB-ARBA"/>
</dbReference>
<accession>A0A3L7AMT1</accession>
<dbReference type="OrthoDB" id="9783347at2"/>
<reference evidence="2 3" key="1">
    <citation type="submission" date="2018-10" db="EMBL/GenBank/DDBJ databases">
        <title>Xanthobacter tagetidis genome sequencing and assembly.</title>
        <authorList>
            <person name="Maclea K.S."/>
            <person name="Goen A.E."/>
            <person name="Fatima S.A."/>
        </authorList>
    </citation>
    <scope>NUCLEOTIDE SEQUENCE [LARGE SCALE GENOMIC DNA]</scope>
    <source>
        <strain evidence="2 3">ATCC 700314</strain>
    </source>
</reference>
<dbReference type="PANTHER" id="PTHR43812">
    <property type="entry name" value="BLR2425 PROTEIN"/>
    <property type="match status" value="1"/>
</dbReference>
<sequence length="217" mass="23169">MFYEPAKNDHGLPHSPLKAIIAPRPIGWISSLSADGIANLAPYSFFNMIGDDPALVMFSSTSRKDSVANIEATGEFVCSLAIADLIDEVNVSSAAVPPDVSEFDLTGLAKAPSRLVKPPRVAAAPAALECVHVETIQLKGRDGRKADQYMVIGEVVGVFIDDAAIVDGRFDAARVHSLARCGYLDYSAIEHLMERARPGRASLPGMVEALRAKHAAE</sequence>
<dbReference type="SMART" id="SM00903">
    <property type="entry name" value="Flavin_Reduct"/>
    <property type="match status" value="1"/>
</dbReference>
<evidence type="ECO:0000259" key="1">
    <source>
        <dbReference type="SMART" id="SM00903"/>
    </source>
</evidence>
<dbReference type="AlphaFoldDB" id="A0A3L7AMT1"/>
<dbReference type="Pfam" id="PF01613">
    <property type="entry name" value="Flavin_Reduct"/>
    <property type="match status" value="1"/>
</dbReference>
<protein>
    <submittedName>
        <fullName evidence="2">Flavin reductase family protein</fullName>
    </submittedName>
</protein>
<keyword evidence="3" id="KW-1185">Reference proteome</keyword>
<dbReference type="EMBL" id="RCTF01000001">
    <property type="protein sequence ID" value="RLP81637.1"/>
    <property type="molecule type" value="Genomic_DNA"/>
</dbReference>
<dbReference type="Gene3D" id="2.30.110.10">
    <property type="entry name" value="Electron Transport, Fmn-binding Protein, Chain A"/>
    <property type="match status" value="1"/>
</dbReference>
<dbReference type="RefSeq" id="WP_121621452.1">
    <property type="nucleotide sequence ID" value="NZ_JACIIW010000004.1"/>
</dbReference>
<comment type="caution">
    <text evidence="2">The sequence shown here is derived from an EMBL/GenBank/DDBJ whole genome shotgun (WGS) entry which is preliminary data.</text>
</comment>
<dbReference type="SUPFAM" id="SSF50475">
    <property type="entry name" value="FMN-binding split barrel"/>
    <property type="match status" value="1"/>
</dbReference>
<dbReference type="GO" id="GO:0010181">
    <property type="term" value="F:FMN binding"/>
    <property type="evidence" value="ECO:0007669"/>
    <property type="project" value="InterPro"/>
</dbReference>
<name>A0A3L7AMT1_9HYPH</name>
<dbReference type="InterPro" id="IPR002563">
    <property type="entry name" value="Flavin_Rdtase-like_dom"/>
</dbReference>
<evidence type="ECO:0000313" key="3">
    <source>
        <dbReference type="Proteomes" id="UP000269692"/>
    </source>
</evidence>
<organism evidence="2 3">
    <name type="scientific">Xanthobacter tagetidis</name>
    <dbReference type="NCBI Taxonomy" id="60216"/>
    <lineage>
        <taxon>Bacteria</taxon>
        <taxon>Pseudomonadati</taxon>
        <taxon>Pseudomonadota</taxon>
        <taxon>Alphaproteobacteria</taxon>
        <taxon>Hyphomicrobiales</taxon>
        <taxon>Xanthobacteraceae</taxon>
        <taxon>Xanthobacter</taxon>
    </lineage>
</organism>
<gene>
    <name evidence="2" type="ORF">D9R14_01145</name>
</gene>
<dbReference type="Proteomes" id="UP000269692">
    <property type="component" value="Unassembled WGS sequence"/>
</dbReference>
<dbReference type="PANTHER" id="PTHR43812:SF2">
    <property type="entry name" value="FLAVIN REDUCTASE LIKE DOMAIN-CONTAINING PROTEIN"/>
    <property type="match status" value="1"/>
</dbReference>
<proteinExistence type="predicted"/>
<feature type="domain" description="Flavin reductase like" evidence="1">
    <location>
        <begin position="19"/>
        <end position="172"/>
    </location>
</feature>
<evidence type="ECO:0000313" key="2">
    <source>
        <dbReference type="EMBL" id="RLP81637.1"/>
    </source>
</evidence>